<dbReference type="RefSeq" id="XP_007729066.1">
    <property type="nucleotide sequence ID" value="XM_007730876.1"/>
</dbReference>
<evidence type="ECO:0000313" key="2">
    <source>
        <dbReference type="Proteomes" id="UP000019478"/>
    </source>
</evidence>
<dbReference type="HOGENOM" id="CLU_2426798_0_0_1"/>
<dbReference type="OrthoDB" id="1933717at2759"/>
<evidence type="ECO:0000313" key="1">
    <source>
        <dbReference type="EMBL" id="EXJ92176.1"/>
    </source>
</evidence>
<gene>
    <name evidence="1" type="ORF">A1O3_00726</name>
</gene>
<dbReference type="GeneID" id="19164866"/>
<sequence>MLVEHAADGLLAYSVHPGGIMTRLAEAMHQDTHSALTDNPALTGDTIAFLTHERRPWLAGRYLSCTRDMEELLAREDEISGSEKLKVRLVL</sequence>
<organism evidence="1 2">
    <name type="scientific">Capronia epimyces CBS 606.96</name>
    <dbReference type="NCBI Taxonomy" id="1182542"/>
    <lineage>
        <taxon>Eukaryota</taxon>
        <taxon>Fungi</taxon>
        <taxon>Dikarya</taxon>
        <taxon>Ascomycota</taxon>
        <taxon>Pezizomycotina</taxon>
        <taxon>Eurotiomycetes</taxon>
        <taxon>Chaetothyriomycetidae</taxon>
        <taxon>Chaetothyriales</taxon>
        <taxon>Herpotrichiellaceae</taxon>
        <taxon>Capronia</taxon>
    </lineage>
</organism>
<dbReference type="STRING" id="1182542.W9YSD5"/>
<dbReference type="AlphaFoldDB" id="W9YSD5"/>
<protein>
    <recommendedName>
        <fullName evidence="3">Oxidoreductase</fullName>
    </recommendedName>
</protein>
<accession>W9YSD5</accession>
<comment type="caution">
    <text evidence="1">The sequence shown here is derived from an EMBL/GenBank/DDBJ whole genome shotgun (WGS) entry which is preliminary data.</text>
</comment>
<name>W9YSD5_9EURO</name>
<reference evidence="1 2" key="1">
    <citation type="submission" date="2013-03" db="EMBL/GenBank/DDBJ databases">
        <title>The Genome Sequence of Capronia epimyces CBS 606.96.</title>
        <authorList>
            <consortium name="The Broad Institute Genomics Platform"/>
            <person name="Cuomo C."/>
            <person name="de Hoog S."/>
            <person name="Gorbushina A."/>
            <person name="Walker B."/>
            <person name="Young S.K."/>
            <person name="Zeng Q."/>
            <person name="Gargeya S."/>
            <person name="Fitzgerald M."/>
            <person name="Haas B."/>
            <person name="Abouelleil A."/>
            <person name="Allen A.W."/>
            <person name="Alvarado L."/>
            <person name="Arachchi H.M."/>
            <person name="Berlin A.M."/>
            <person name="Chapman S.B."/>
            <person name="Gainer-Dewar J."/>
            <person name="Goldberg J."/>
            <person name="Griggs A."/>
            <person name="Gujja S."/>
            <person name="Hansen M."/>
            <person name="Howarth C."/>
            <person name="Imamovic A."/>
            <person name="Ireland A."/>
            <person name="Larimer J."/>
            <person name="McCowan C."/>
            <person name="Murphy C."/>
            <person name="Pearson M."/>
            <person name="Poon T.W."/>
            <person name="Priest M."/>
            <person name="Roberts A."/>
            <person name="Saif S."/>
            <person name="Shea T."/>
            <person name="Sisk P."/>
            <person name="Sykes S."/>
            <person name="Wortman J."/>
            <person name="Nusbaum C."/>
            <person name="Birren B."/>
        </authorList>
    </citation>
    <scope>NUCLEOTIDE SEQUENCE [LARGE SCALE GENOMIC DNA]</scope>
    <source>
        <strain evidence="1 2">CBS 606.96</strain>
    </source>
</reference>
<evidence type="ECO:0008006" key="3">
    <source>
        <dbReference type="Google" id="ProtNLM"/>
    </source>
</evidence>
<dbReference type="EMBL" id="AMGY01000001">
    <property type="protein sequence ID" value="EXJ92176.1"/>
    <property type="molecule type" value="Genomic_DNA"/>
</dbReference>
<dbReference type="Proteomes" id="UP000019478">
    <property type="component" value="Unassembled WGS sequence"/>
</dbReference>
<proteinExistence type="predicted"/>
<keyword evidence="2" id="KW-1185">Reference proteome</keyword>